<sequence length="66" mass="7013">MFCKVRAGEVTSLCEAGVDADLGRCRPIFRHAGRALRLTVNAGGEVLTRAMFPVGVAKAIRTLPAD</sequence>
<proteinExistence type="predicted"/>
<gene>
    <name evidence="1" type="ORF">EEB11_19350</name>
</gene>
<keyword evidence="2" id="KW-1185">Reference proteome</keyword>
<dbReference type="InterPro" id="IPR045389">
    <property type="entry name" value="DUF6522"/>
</dbReference>
<reference evidence="1 2" key="1">
    <citation type="submission" date="2018-11" db="EMBL/GenBank/DDBJ databases">
        <title>Tabrizicola sp. isolated from sediment of alpine lake.</title>
        <authorList>
            <person name="Liu Z."/>
        </authorList>
    </citation>
    <scope>NUCLEOTIDE SEQUENCE [LARGE SCALE GENOMIC DNA]</scope>
    <source>
        <strain evidence="1 2">DRYC-M-16</strain>
    </source>
</reference>
<dbReference type="Proteomes" id="UP000297741">
    <property type="component" value="Unassembled WGS sequence"/>
</dbReference>
<protein>
    <submittedName>
        <fullName evidence="1">Uncharacterized protein</fullName>
    </submittedName>
</protein>
<dbReference type="Pfam" id="PF20132">
    <property type="entry name" value="DUF6522"/>
    <property type="match status" value="1"/>
</dbReference>
<evidence type="ECO:0000313" key="2">
    <source>
        <dbReference type="Proteomes" id="UP000297741"/>
    </source>
</evidence>
<dbReference type="EMBL" id="RPEM01000049">
    <property type="protein sequence ID" value="TGD41202.1"/>
    <property type="molecule type" value="Genomic_DNA"/>
</dbReference>
<organism evidence="1 2">
    <name type="scientific">Pseudotabrizicola sediminis</name>
    <dbReference type="NCBI Taxonomy" id="2486418"/>
    <lineage>
        <taxon>Bacteria</taxon>
        <taxon>Pseudomonadati</taxon>
        <taxon>Pseudomonadota</taxon>
        <taxon>Alphaproteobacteria</taxon>
        <taxon>Rhodobacterales</taxon>
        <taxon>Paracoccaceae</taxon>
        <taxon>Pseudotabrizicola</taxon>
    </lineage>
</organism>
<name>A0ABY2KHI3_9RHOB</name>
<comment type="caution">
    <text evidence="1">The sequence shown here is derived from an EMBL/GenBank/DDBJ whole genome shotgun (WGS) entry which is preliminary data.</text>
</comment>
<evidence type="ECO:0000313" key="1">
    <source>
        <dbReference type="EMBL" id="TGD41202.1"/>
    </source>
</evidence>
<accession>A0ABY2KHI3</accession>